<keyword evidence="1" id="KW-0597">Phosphoprotein</keyword>
<feature type="region of interest" description="Disordered" evidence="2">
    <location>
        <begin position="529"/>
        <end position="548"/>
    </location>
</feature>
<dbReference type="SUPFAM" id="SSF49879">
    <property type="entry name" value="SMAD/FHA domain"/>
    <property type="match status" value="1"/>
</dbReference>
<organism evidence="4 5">
    <name type="scientific">Pseudonocardia hierapolitana</name>
    <dbReference type="NCBI Taxonomy" id="1128676"/>
    <lineage>
        <taxon>Bacteria</taxon>
        <taxon>Bacillati</taxon>
        <taxon>Actinomycetota</taxon>
        <taxon>Actinomycetes</taxon>
        <taxon>Pseudonocardiales</taxon>
        <taxon>Pseudonocardiaceae</taxon>
        <taxon>Pseudonocardia</taxon>
    </lineage>
</organism>
<evidence type="ECO:0000259" key="3">
    <source>
        <dbReference type="PROSITE" id="PS50006"/>
    </source>
</evidence>
<sequence>MDFDALRAAVVPGAGVVGRWPGVVCVAECADRNVLRQLLDVCATAAGHEPGRALARRLAMWLGGADAPGDGLRFGTVAVTGSDPRSGSQRGEQWAVFLYGPVGLVVPDRQVALSGAQSVAWTDRLLPRPDAPVVLALEGGPIPPGLVDGVHDLRAGVVPGAGAVLVPSGDHGSAEVADEAARTRQADSRWLDVAGGDRQWGADPAPTPSAEAAYPAEGAGNGLPSRGLGSLESYHPGDPGNGAERPVGRAHLRPVPSGSNGVAHRGWVPRRGSVSDLGRVSDTDHDQVAATHDDGPVETDGPDDLREPEVEKTTDNGRNGVRSGGGVLNGAAYDLLGGPEAPAQETERSPWSDDRGRDTGRPERIEGWFAAPEGGTEAGMTAIGPSDRRRRRHRLPDDDPSAGSEAGNSRPEAPADERGDIGDERGSDEYASADIGADPAAFGSGSVDETRIGSIPPIAAEPAGPPADGESPDGDGTPRLGVPAQAPPVHPLADAGAAADGETPHTTALRSERILGAPDEQELEDGTVTGGLAVDDRPEDPAPRPPVGLLVFDDGATYTVDAEYLMGRMPEADPRVASGALRSLALEDPSGAVSRVHAQIVLNGWEALLVDVGSRNGTFVSPPGEQGWTQLPAGETHLLVPGTRVRIGGRSFQFEAPSGTR</sequence>
<dbReference type="InterPro" id="IPR000253">
    <property type="entry name" value="FHA_dom"/>
</dbReference>
<feature type="compositionally biased region" description="Basic and acidic residues" evidence="2">
    <location>
        <begin position="279"/>
        <end position="295"/>
    </location>
</feature>
<feature type="compositionally biased region" description="Basic and acidic residues" evidence="2">
    <location>
        <begin position="179"/>
        <end position="190"/>
    </location>
</feature>
<dbReference type="OrthoDB" id="5240729at2"/>
<dbReference type="Gene3D" id="2.60.200.20">
    <property type="match status" value="1"/>
</dbReference>
<accession>A0A561SHX5</accession>
<proteinExistence type="predicted"/>
<evidence type="ECO:0000313" key="4">
    <source>
        <dbReference type="EMBL" id="TWF74489.1"/>
    </source>
</evidence>
<evidence type="ECO:0000256" key="2">
    <source>
        <dbReference type="SAM" id="MobiDB-lite"/>
    </source>
</evidence>
<reference evidence="4 5" key="1">
    <citation type="submission" date="2019-06" db="EMBL/GenBank/DDBJ databases">
        <title>Sequencing the genomes of 1000 actinobacteria strains.</title>
        <authorList>
            <person name="Klenk H.-P."/>
        </authorList>
    </citation>
    <scope>NUCLEOTIDE SEQUENCE [LARGE SCALE GENOMIC DNA]</scope>
    <source>
        <strain evidence="4 5">DSM 45671</strain>
    </source>
</reference>
<keyword evidence="5" id="KW-1185">Reference proteome</keyword>
<dbReference type="Proteomes" id="UP000321261">
    <property type="component" value="Unassembled WGS sequence"/>
</dbReference>
<feature type="compositionally biased region" description="Basic and acidic residues" evidence="2">
    <location>
        <begin position="345"/>
        <end position="366"/>
    </location>
</feature>
<name>A0A561SHX5_9PSEU</name>
<dbReference type="PROSITE" id="PS50006">
    <property type="entry name" value="FHA_DOMAIN"/>
    <property type="match status" value="1"/>
</dbReference>
<dbReference type="AlphaFoldDB" id="A0A561SHX5"/>
<comment type="caution">
    <text evidence="4">The sequence shown here is derived from an EMBL/GenBank/DDBJ whole genome shotgun (WGS) entry which is preliminary data.</text>
</comment>
<feature type="region of interest" description="Disordered" evidence="2">
    <location>
        <begin position="168"/>
        <end position="506"/>
    </location>
</feature>
<evidence type="ECO:0000313" key="5">
    <source>
        <dbReference type="Proteomes" id="UP000321261"/>
    </source>
</evidence>
<feature type="compositionally biased region" description="Low complexity" evidence="2">
    <location>
        <begin position="452"/>
        <end position="469"/>
    </location>
</feature>
<dbReference type="RefSeq" id="WP_147253851.1">
    <property type="nucleotide sequence ID" value="NZ_VIWU01000001.1"/>
</dbReference>
<dbReference type="Pfam" id="PF00498">
    <property type="entry name" value="FHA"/>
    <property type="match status" value="1"/>
</dbReference>
<protein>
    <submittedName>
        <fullName evidence="4">FHA domain-containing protein</fullName>
    </submittedName>
</protein>
<dbReference type="EMBL" id="VIWU01000001">
    <property type="protein sequence ID" value="TWF74489.1"/>
    <property type="molecule type" value="Genomic_DNA"/>
</dbReference>
<feature type="compositionally biased region" description="Basic and acidic residues" evidence="2">
    <location>
        <begin position="303"/>
        <end position="315"/>
    </location>
</feature>
<dbReference type="SMART" id="SM00240">
    <property type="entry name" value="FHA"/>
    <property type="match status" value="1"/>
</dbReference>
<evidence type="ECO:0000256" key="1">
    <source>
        <dbReference type="ARBA" id="ARBA00022553"/>
    </source>
</evidence>
<feature type="domain" description="FHA" evidence="3">
    <location>
        <begin position="564"/>
        <end position="621"/>
    </location>
</feature>
<gene>
    <name evidence="4" type="ORF">FHX44_11370</name>
</gene>
<dbReference type="InterPro" id="IPR008984">
    <property type="entry name" value="SMAD_FHA_dom_sf"/>
</dbReference>
<dbReference type="CDD" id="cd00060">
    <property type="entry name" value="FHA"/>
    <property type="match status" value="1"/>
</dbReference>
<feature type="compositionally biased region" description="Basic and acidic residues" evidence="2">
    <location>
        <begin position="413"/>
        <end position="428"/>
    </location>
</feature>